<feature type="region of interest" description="Disordered" evidence="1">
    <location>
        <begin position="1"/>
        <end position="34"/>
    </location>
</feature>
<accession>A0A814K1X9</accession>
<organism evidence="2 3">
    <name type="scientific">Rotaria sordida</name>
    <dbReference type="NCBI Taxonomy" id="392033"/>
    <lineage>
        <taxon>Eukaryota</taxon>
        <taxon>Metazoa</taxon>
        <taxon>Spiralia</taxon>
        <taxon>Gnathifera</taxon>
        <taxon>Rotifera</taxon>
        <taxon>Eurotatoria</taxon>
        <taxon>Bdelloidea</taxon>
        <taxon>Philodinida</taxon>
        <taxon>Philodinidae</taxon>
        <taxon>Rotaria</taxon>
    </lineage>
</organism>
<feature type="compositionally biased region" description="Polar residues" evidence="1">
    <location>
        <begin position="16"/>
        <end position="32"/>
    </location>
</feature>
<dbReference type="AlphaFoldDB" id="A0A814K1X9"/>
<evidence type="ECO:0000313" key="2">
    <source>
        <dbReference type="EMBL" id="CAF1045098.1"/>
    </source>
</evidence>
<protein>
    <submittedName>
        <fullName evidence="2">Uncharacterized protein</fullName>
    </submittedName>
</protein>
<comment type="caution">
    <text evidence="2">The sequence shown here is derived from an EMBL/GenBank/DDBJ whole genome shotgun (WGS) entry which is preliminary data.</text>
</comment>
<evidence type="ECO:0000256" key="1">
    <source>
        <dbReference type="SAM" id="MobiDB-lite"/>
    </source>
</evidence>
<reference evidence="2" key="1">
    <citation type="submission" date="2021-02" db="EMBL/GenBank/DDBJ databases">
        <authorList>
            <person name="Nowell W R."/>
        </authorList>
    </citation>
    <scope>NUCLEOTIDE SEQUENCE</scope>
</reference>
<gene>
    <name evidence="2" type="ORF">JXQ802_LOCUS16353</name>
</gene>
<dbReference type="Proteomes" id="UP000663870">
    <property type="component" value="Unassembled WGS sequence"/>
</dbReference>
<sequence length="556" mass="64537">MTTTDRSRIRPMGHSTIHQSQHTRTSPANNSKGIKIRFGNNQSTLTSMSKPASILKKQRENKPYVDHFNENVNDWQPPSDLELISTKKMYSPIGTPPRLRTLITPPGIEPYRNTFNLRRINSPLPSLDDWHIPPAGLDTWGLDPIDYRLNQDLHLIRRYPSPLTHFGLGSQAQKQKKSYIVVPRLSSFTTPPISRDGAGGTFTIPSHQAASTYVPDSEYIYLERVRSYPSPKFQREPSDYIYVRRNDAFANRFIEDFIGKCIEDQFIPDILLEIVSELDRENKNQSVKSFKPEVDRYYTELNNFISQKEIDNSHLFSDAWIRELDYQRPPIPSSNIDSNISLLKPLDFREFPRTQITTKKRYHDLPPDIQGRLLQDINQELIDYEVENMVTEITGQTLTNKLRNVPAVNDATNDIYRDIESEVIREIMRDTAYDVHSSQRNQIDQVQFNSIEKQAQNKLLDTILLDQLTGKYIKQNGSVVDVDDLSRFLDATILDSLVYHYQDINDNRSRTLDNYALRKFHLNSFMNMTMDLLLTELSASLIEDMKDLDEQERKIF</sequence>
<name>A0A814K1X9_9BILA</name>
<keyword evidence="3" id="KW-1185">Reference proteome</keyword>
<proteinExistence type="predicted"/>
<dbReference type="EMBL" id="CAJNOL010000395">
    <property type="protein sequence ID" value="CAF1045098.1"/>
    <property type="molecule type" value="Genomic_DNA"/>
</dbReference>
<evidence type="ECO:0000313" key="3">
    <source>
        <dbReference type="Proteomes" id="UP000663870"/>
    </source>
</evidence>